<keyword evidence="4 7" id="KW-1133">Transmembrane helix</keyword>
<evidence type="ECO:0000256" key="5">
    <source>
        <dbReference type="ARBA" id="ARBA00023136"/>
    </source>
</evidence>
<dbReference type="InterPro" id="IPR050250">
    <property type="entry name" value="Macrolide_Exporter_MacB"/>
</dbReference>
<keyword evidence="3 7" id="KW-0812">Transmembrane</keyword>
<dbReference type="OrthoDB" id="9780560at2"/>
<comment type="caution">
    <text evidence="10">The sequence shown here is derived from an EMBL/GenBank/DDBJ whole genome shotgun (WGS) entry which is preliminary data.</text>
</comment>
<dbReference type="GO" id="GO:0022857">
    <property type="term" value="F:transmembrane transporter activity"/>
    <property type="evidence" value="ECO:0007669"/>
    <property type="project" value="TreeGrafter"/>
</dbReference>
<feature type="transmembrane region" description="Helical" evidence="7">
    <location>
        <begin position="263"/>
        <end position="289"/>
    </location>
</feature>
<dbReference type="EMBL" id="ACUX02000019">
    <property type="protein sequence ID" value="EEZ60463.1"/>
    <property type="molecule type" value="Genomic_DNA"/>
</dbReference>
<evidence type="ECO:0000256" key="4">
    <source>
        <dbReference type="ARBA" id="ARBA00022989"/>
    </source>
</evidence>
<proteinExistence type="inferred from homology"/>
<evidence type="ECO:0000256" key="7">
    <source>
        <dbReference type="SAM" id="Phobius"/>
    </source>
</evidence>
<dbReference type="Pfam" id="PF02687">
    <property type="entry name" value="FtsX"/>
    <property type="match status" value="1"/>
</dbReference>
<dbReference type="STRING" id="649764.HMPREF0762_01942"/>
<dbReference type="PANTHER" id="PTHR30572">
    <property type="entry name" value="MEMBRANE COMPONENT OF TRANSPORTER-RELATED"/>
    <property type="match status" value="1"/>
</dbReference>
<dbReference type="Proteomes" id="UP000006001">
    <property type="component" value="Unassembled WGS sequence"/>
</dbReference>
<name>D0WJB5_SLAES</name>
<dbReference type="AlphaFoldDB" id="D0WJB5"/>
<evidence type="ECO:0000259" key="9">
    <source>
        <dbReference type="Pfam" id="PF12704"/>
    </source>
</evidence>
<evidence type="ECO:0000256" key="1">
    <source>
        <dbReference type="ARBA" id="ARBA00004651"/>
    </source>
</evidence>
<sequence length="398" mass="41982">MKLRDLLLETWSALTANKGRSMLTILGIVIGIAAVITMTALIGGIKQSLVSELGLNQSRAVMIYANAGRTVTVDELDKISQGIGKYEYLSGAQGSSAQLTSGKKQTSTTVLGVGKGFVTANGGKIVSGRDFTDEEYASGAMVALIEKNTASKIFGADTNPVGKAMSIGNDQYTVVGVVEMSGLLGGSSGAWVPFNTSATRLTGNNGVDSIVGYAKEGEDMGTVQQETKKYLQSYFNLPPDRAQEEIYVETMESVQNQLDSMLMAFQIMMTMVASISLLVGGIGIMNMMLTNVTERIREIGLRKALGARSADITKQFLMESVALCLSGGIIGTVFGYLGAWGLAQGAGLFLPGMTVTPAFSVATVVIVVAICTIIGIVFGYGPARRAAKLDPVESLHYQ</sequence>
<dbReference type="eggNOG" id="COG0577">
    <property type="taxonomic scope" value="Bacteria"/>
</dbReference>
<keyword evidence="2" id="KW-1003">Cell membrane</keyword>
<dbReference type="RefSeq" id="WP_006363229.1">
    <property type="nucleotide sequence ID" value="NZ_GG700631.1"/>
</dbReference>
<evidence type="ECO:0000256" key="3">
    <source>
        <dbReference type="ARBA" id="ARBA00022692"/>
    </source>
</evidence>
<feature type="domain" description="MacB-like periplasmic core" evidence="9">
    <location>
        <begin position="21"/>
        <end position="229"/>
    </location>
</feature>
<feature type="transmembrane region" description="Helical" evidence="7">
    <location>
        <begin position="316"/>
        <end position="338"/>
    </location>
</feature>
<keyword evidence="5 7" id="KW-0472">Membrane</keyword>
<dbReference type="GeneID" id="85008023"/>
<feature type="domain" description="ABC3 transporter permease C-terminal" evidence="8">
    <location>
        <begin position="271"/>
        <end position="391"/>
    </location>
</feature>
<feature type="transmembrane region" description="Helical" evidence="7">
    <location>
        <begin position="21"/>
        <end position="45"/>
    </location>
</feature>
<dbReference type="GO" id="GO:0005886">
    <property type="term" value="C:plasma membrane"/>
    <property type="evidence" value="ECO:0007669"/>
    <property type="project" value="UniProtKB-SubCell"/>
</dbReference>
<evidence type="ECO:0000256" key="6">
    <source>
        <dbReference type="ARBA" id="ARBA00038076"/>
    </source>
</evidence>
<dbReference type="PANTHER" id="PTHR30572:SF4">
    <property type="entry name" value="ABC TRANSPORTER PERMEASE YTRF"/>
    <property type="match status" value="1"/>
</dbReference>
<gene>
    <name evidence="10" type="ORF">HMPREF0762_01942</name>
</gene>
<comment type="similarity">
    <text evidence="6">Belongs to the ABC-4 integral membrane protein family.</text>
</comment>
<reference evidence="10" key="1">
    <citation type="submission" date="2009-10" db="EMBL/GenBank/DDBJ databases">
        <authorList>
            <person name="Weinstock G."/>
            <person name="Sodergren E."/>
            <person name="Clifton S."/>
            <person name="Fulton L."/>
            <person name="Fulton B."/>
            <person name="Courtney L."/>
            <person name="Fronick C."/>
            <person name="Harrison M."/>
            <person name="Strong C."/>
            <person name="Farmer C."/>
            <person name="Delahaunty K."/>
            <person name="Markovic C."/>
            <person name="Hall O."/>
            <person name="Minx P."/>
            <person name="Tomlinson C."/>
            <person name="Mitreva M."/>
            <person name="Nelson J."/>
            <person name="Hou S."/>
            <person name="Wollam A."/>
            <person name="Pepin K.H."/>
            <person name="Johnson M."/>
            <person name="Bhonagiri V."/>
            <person name="Nash W.E."/>
            <person name="Warren W."/>
            <person name="Chinwalla A."/>
            <person name="Mardis E.R."/>
            <person name="Wilson R.K."/>
        </authorList>
    </citation>
    <scope>NUCLEOTIDE SEQUENCE [LARGE SCALE GENOMIC DNA]</scope>
    <source>
        <strain evidence="10">ATCC 700122</strain>
    </source>
</reference>
<keyword evidence="11" id="KW-1185">Reference proteome</keyword>
<comment type="subcellular location">
    <subcellularLocation>
        <location evidence="1">Cell membrane</location>
        <topology evidence="1">Multi-pass membrane protein</topology>
    </subcellularLocation>
</comment>
<accession>D0WJB5</accession>
<evidence type="ECO:0000256" key="2">
    <source>
        <dbReference type="ARBA" id="ARBA00022475"/>
    </source>
</evidence>
<evidence type="ECO:0000313" key="10">
    <source>
        <dbReference type="EMBL" id="EEZ60463.1"/>
    </source>
</evidence>
<protein>
    <submittedName>
        <fullName evidence="10">Efflux ABC transporter, permease protein</fullName>
    </submittedName>
</protein>
<dbReference type="InterPro" id="IPR025857">
    <property type="entry name" value="MacB_PCD"/>
</dbReference>
<evidence type="ECO:0000259" key="8">
    <source>
        <dbReference type="Pfam" id="PF02687"/>
    </source>
</evidence>
<dbReference type="HOGENOM" id="CLU_000604_8_0_11"/>
<organism evidence="10 11">
    <name type="scientific">Slackia exigua (strain ATCC 700122 / DSM 15923 / CIP 105133 / JCM 11022 / KCTC 5966 / S-7)</name>
    <dbReference type="NCBI Taxonomy" id="649764"/>
    <lineage>
        <taxon>Bacteria</taxon>
        <taxon>Bacillati</taxon>
        <taxon>Actinomycetota</taxon>
        <taxon>Coriobacteriia</taxon>
        <taxon>Eggerthellales</taxon>
        <taxon>Eggerthellaceae</taxon>
        <taxon>Slackia</taxon>
    </lineage>
</organism>
<dbReference type="InterPro" id="IPR003838">
    <property type="entry name" value="ABC3_permease_C"/>
</dbReference>
<dbReference type="Pfam" id="PF12704">
    <property type="entry name" value="MacB_PCD"/>
    <property type="match status" value="1"/>
</dbReference>
<evidence type="ECO:0000313" key="11">
    <source>
        <dbReference type="Proteomes" id="UP000006001"/>
    </source>
</evidence>
<feature type="transmembrane region" description="Helical" evidence="7">
    <location>
        <begin position="358"/>
        <end position="380"/>
    </location>
</feature>